<dbReference type="Proteomes" id="UP001205998">
    <property type="component" value="Unassembled WGS sequence"/>
</dbReference>
<reference evidence="2" key="1">
    <citation type="submission" date="2018-07" db="EMBL/GenBank/DDBJ databases">
        <title>Comparative genomics of catfishes provides insights into carnivory and benthic adaptation.</title>
        <authorList>
            <person name="Zhang Y."/>
            <person name="Wang D."/>
            <person name="Peng Z."/>
            <person name="Zheng S."/>
            <person name="Shao F."/>
            <person name="Tao W."/>
        </authorList>
    </citation>
    <scope>NUCLEOTIDE SEQUENCE</scope>
    <source>
        <strain evidence="2">Chongqing</strain>
    </source>
</reference>
<dbReference type="EMBL" id="MU551681">
    <property type="protein sequence ID" value="KAI5618746.1"/>
    <property type="molecule type" value="Genomic_DNA"/>
</dbReference>
<dbReference type="AlphaFoldDB" id="A0AAD5FJ79"/>
<gene>
    <name evidence="2" type="ORF">C0J50_21703</name>
</gene>
<evidence type="ECO:0000313" key="2">
    <source>
        <dbReference type="EMBL" id="KAI5618746.1"/>
    </source>
</evidence>
<evidence type="ECO:0000313" key="3">
    <source>
        <dbReference type="Proteomes" id="UP001205998"/>
    </source>
</evidence>
<protein>
    <submittedName>
        <fullName evidence="2">Uncharacterized protein</fullName>
    </submittedName>
</protein>
<comment type="caution">
    <text evidence="2">The sequence shown here is derived from an EMBL/GenBank/DDBJ whole genome shotgun (WGS) entry which is preliminary data.</text>
</comment>
<proteinExistence type="predicted"/>
<name>A0AAD5FJ79_SILAS</name>
<organism evidence="2 3">
    <name type="scientific">Silurus asotus</name>
    <name type="common">Amur catfish</name>
    <name type="synonym">Parasilurus asotus</name>
    <dbReference type="NCBI Taxonomy" id="30991"/>
    <lineage>
        <taxon>Eukaryota</taxon>
        <taxon>Metazoa</taxon>
        <taxon>Chordata</taxon>
        <taxon>Craniata</taxon>
        <taxon>Vertebrata</taxon>
        <taxon>Euteleostomi</taxon>
        <taxon>Actinopterygii</taxon>
        <taxon>Neopterygii</taxon>
        <taxon>Teleostei</taxon>
        <taxon>Ostariophysi</taxon>
        <taxon>Siluriformes</taxon>
        <taxon>Siluridae</taxon>
        <taxon>Silurus</taxon>
    </lineage>
</organism>
<feature type="region of interest" description="Disordered" evidence="1">
    <location>
        <begin position="49"/>
        <end position="86"/>
    </location>
</feature>
<keyword evidence="3" id="KW-1185">Reference proteome</keyword>
<sequence length="86" mass="9437">MSSRSSSFRSSARYSCSSITSIQTEASSSPPDPLFMPFLKEQRATRFGAHEGDADSFGGCQGDRKSHSEGYHGDWSHGDSHGETWF</sequence>
<accession>A0AAD5FJ79</accession>
<evidence type="ECO:0000256" key="1">
    <source>
        <dbReference type="SAM" id="MobiDB-lite"/>
    </source>
</evidence>
<feature type="compositionally biased region" description="Basic and acidic residues" evidence="1">
    <location>
        <begin position="62"/>
        <end position="86"/>
    </location>
</feature>